<keyword evidence="2" id="KW-1185">Reference proteome</keyword>
<gene>
    <name evidence="1" type="ORF">NVS88_03355</name>
</gene>
<proteinExistence type="predicted"/>
<reference evidence="1" key="1">
    <citation type="submission" date="2022-08" db="EMBL/GenBank/DDBJ databases">
        <title>Genome analysis of Corynebacteriales strain.</title>
        <authorList>
            <person name="Lee S.D."/>
        </authorList>
    </citation>
    <scope>NUCLEOTIDE SEQUENCE</scope>
    <source>
        <strain evidence="1">D3-21</strain>
    </source>
</reference>
<name>A0A9X4M1T2_9ACTN</name>
<accession>A0A9X4M1T2</accession>
<dbReference type="EMBL" id="JANRHA010000001">
    <property type="protein sequence ID" value="MDG3013593.1"/>
    <property type="molecule type" value="Genomic_DNA"/>
</dbReference>
<dbReference type="Proteomes" id="UP001152755">
    <property type="component" value="Unassembled WGS sequence"/>
</dbReference>
<dbReference type="RefSeq" id="WP_277835169.1">
    <property type="nucleotide sequence ID" value="NZ_JAAIVF010000007.1"/>
</dbReference>
<organism evidence="1 2">
    <name type="scientific">Speluncibacter jeojiensis</name>
    <dbReference type="NCBI Taxonomy" id="2710754"/>
    <lineage>
        <taxon>Bacteria</taxon>
        <taxon>Bacillati</taxon>
        <taxon>Actinomycetota</taxon>
        <taxon>Actinomycetes</taxon>
        <taxon>Mycobacteriales</taxon>
        <taxon>Speluncibacteraceae</taxon>
        <taxon>Speluncibacter</taxon>
    </lineage>
</organism>
<protein>
    <submittedName>
        <fullName evidence="1">Uncharacterized protein</fullName>
    </submittedName>
</protein>
<comment type="caution">
    <text evidence="1">The sequence shown here is derived from an EMBL/GenBank/DDBJ whole genome shotgun (WGS) entry which is preliminary data.</text>
</comment>
<evidence type="ECO:0000313" key="1">
    <source>
        <dbReference type="EMBL" id="MDG3013593.1"/>
    </source>
</evidence>
<sequence length="118" mass="12829">MDSTTTTPTVTLQHLERFMAKLDELAEDVVLDDARVATLGQQLDRIEKTLRTLGNLDKRLAVVERAMNAAARSAQLTSPVVHFHGGRADRDQADLIRAAAEAMSAALADFLLLAMKGN</sequence>
<dbReference type="AlphaFoldDB" id="A0A9X4M1T2"/>
<evidence type="ECO:0000313" key="2">
    <source>
        <dbReference type="Proteomes" id="UP001152755"/>
    </source>
</evidence>